<dbReference type="EMBL" id="JAWCUA010000010">
    <property type="protein sequence ID" value="MDU0114572.1"/>
    <property type="molecule type" value="Genomic_DNA"/>
</dbReference>
<evidence type="ECO:0000256" key="1">
    <source>
        <dbReference type="SAM" id="Phobius"/>
    </source>
</evidence>
<dbReference type="Proteomes" id="UP001257914">
    <property type="component" value="Unassembled WGS sequence"/>
</dbReference>
<keyword evidence="3" id="KW-1185">Reference proteome</keyword>
<accession>A0ABU3R4F0</accession>
<name>A0ABU3R4F0_9GAMM</name>
<dbReference type="Gene3D" id="3.40.50.2000">
    <property type="entry name" value="Glycogen Phosphorylase B"/>
    <property type="match status" value="1"/>
</dbReference>
<feature type="transmembrane region" description="Helical" evidence="1">
    <location>
        <begin position="56"/>
        <end position="81"/>
    </location>
</feature>
<evidence type="ECO:0000313" key="3">
    <source>
        <dbReference type="Proteomes" id="UP001257914"/>
    </source>
</evidence>
<keyword evidence="1" id="KW-1133">Transmembrane helix</keyword>
<dbReference type="SUPFAM" id="SSF53756">
    <property type="entry name" value="UDP-Glycosyltransferase/glycogen phosphorylase"/>
    <property type="match status" value="1"/>
</dbReference>
<comment type="caution">
    <text evidence="2">The sequence shown here is derived from an EMBL/GenBank/DDBJ whole genome shotgun (WGS) entry which is preliminary data.</text>
</comment>
<sequence length="114" mass="13132">MKILHFCSYFIGSKVYKELFQEIDKHGIQQDIFVPVRNSSHKGVNNFKSNFAQVSYINILSFVTKLSYLIKIFMTIFGVLITQGRNRYNVIHAHTLYSDGIPAYIYTLLFGGSL</sequence>
<evidence type="ECO:0008006" key="4">
    <source>
        <dbReference type="Google" id="ProtNLM"/>
    </source>
</evidence>
<gene>
    <name evidence="2" type="ORF">RT723_16560</name>
</gene>
<keyword evidence="1" id="KW-0812">Transmembrane</keyword>
<proteinExistence type="predicted"/>
<dbReference type="RefSeq" id="WP_315948252.1">
    <property type="nucleotide sequence ID" value="NZ_JAWCUA010000010.1"/>
</dbReference>
<evidence type="ECO:0000313" key="2">
    <source>
        <dbReference type="EMBL" id="MDU0114572.1"/>
    </source>
</evidence>
<keyword evidence="1" id="KW-0472">Membrane</keyword>
<reference evidence="2 3" key="1">
    <citation type="submission" date="2023-10" db="EMBL/GenBank/DDBJ databases">
        <title>Psychrosphaera aquimaarina strain SW33 isolated from seawater.</title>
        <authorList>
            <person name="Bayburt H."/>
            <person name="Kim J.M."/>
            <person name="Choi B.J."/>
            <person name="Jeon C.O."/>
        </authorList>
    </citation>
    <scope>NUCLEOTIDE SEQUENCE [LARGE SCALE GENOMIC DNA]</scope>
    <source>
        <strain evidence="2 3">KCTC 52743</strain>
    </source>
</reference>
<protein>
    <recommendedName>
        <fullName evidence="4">Glycosyltransferase subfamily 4-like N-terminal domain-containing protein</fullName>
    </recommendedName>
</protein>
<organism evidence="2 3">
    <name type="scientific">Psychrosphaera aquimarina</name>
    <dbReference type="NCBI Taxonomy" id="2044854"/>
    <lineage>
        <taxon>Bacteria</taxon>
        <taxon>Pseudomonadati</taxon>
        <taxon>Pseudomonadota</taxon>
        <taxon>Gammaproteobacteria</taxon>
        <taxon>Alteromonadales</taxon>
        <taxon>Pseudoalteromonadaceae</taxon>
        <taxon>Psychrosphaera</taxon>
    </lineage>
</organism>